<keyword evidence="10 13" id="KW-0503">Monooxygenase</keyword>
<dbReference type="Pfam" id="PF00067">
    <property type="entry name" value="p450"/>
    <property type="match status" value="1"/>
</dbReference>
<evidence type="ECO:0000256" key="7">
    <source>
        <dbReference type="ARBA" id="ARBA00022989"/>
    </source>
</evidence>
<dbReference type="PANTHER" id="PTHR24282:SF226">
    <property type="entry name" value="CYTOCHROME P450 CYP749A22-LIKE"/>
    <property type="match status" value="1"/>
</dbReference>
<dbReference type="GO" id="GO:0020037">
    <property type="term" value="F:heme binding"/>
    <property type="evidence" value="ECO:0007669"/>
    <property type="project" value="InterPro"/>
</dbReference>
<reference evidence="15" key="1">
    <citation type="submission" date="2023-05" db="EMBL/GenBank/DDBJ databases">
        <title>Genome and transcriptome analyses reveal genes involved in the formation of fine ridges on petal epidermal cells in Hibiscus trionum.</title>
        <authorList>
            <person name="Koshimizu S."/>
            <person name="Masuda S."/>
            <person name="Ishii T."/>
            <person name="Shirasu K."/>
            <person name="Hoshino A."/>
            <person name="Arita M."/>
        </authorList>
    </citation>
    <scope>NUCLEOTIDE SEQUENCE</scope>
    <source>
        <strain evidence="15">Hamamatsu line</strain>
    </source>
</reference>
<evidence type="ECO:0000256" key="10">
    <source>
        <dbReference type="ARBA" id="ARBA00023033"/>
    </source>
</evidence>
<dbReference type="InterPro" id="IPR036396">
    <property type="entry name" value="Cyt_P450_sf"/>
</dbReference>
<evidence type="ECO:0000256" key="13">
    <source>
        <dbReference type="RuleBase" id="RU000461"/>
    </source>
</evidence>
<evidence type="ECO:0000256" key="4">
    <source>
        <dbReference type="ARBA" id="ARBA00022617"/>
    </source>
</evidence>
<dbReference type="InterPro" id="IPR002401">
    <property type="entry name" value="Cyt_P450_E_grp-I"/>
</dbReference>
<sequence length="513" mass="58395">MSALLQPAILVPCSFFLLALIKFLYDYLWTPLRIQRMLNSQGIKGPPYRFIHGNRKEVAKMRQETSSKHLGLTDNMFPYVQPHIYSWINKYGKNYVSWDGARAQLLISEPKLIQEVLKNSEKGFPKREPSVYGRKLQGNGLTVLEGERWAKRRKLVNHAFNGESLKNMIPALIASVETMLEKWKGREGKELDAFEEIRVLTSEMISRTAFGSSYLMGEKFFDMLNKLSATVGREAMKMKIPLIDKFWKSADFVKSEQLVKAIQDCVMEIVKKREDKVVSGEADGFGDDYLGILVNAYRDSDEKNRLPMEDLVDECKLFFLAAHATVNSLIAWALMCLAIYEDWQEKARREVIEIFGNQNPDSDGIAKLKIITMIIHETERLYGQPNPLMRKVGREAQVGELVLPADIDLRIATIAVHHDPQLWGDDVHLFNPERFAEGIAKATRNNAAAFFPFGLGPRTCIGRPFANAEAKIALSMILQRYTISLSPAYVHSPQVHLSLRPRHGIQVILHPLH</sequence>
<keyword evidence="16" id="KW-1185">Reference proteome</keyword>
<comment type="similarity">
    <text evidence="3 13">Belongs to the cytochrome P450 family.</text>
</comment>
<evidence type="ECO:0000256" key="11">
    <source>
        <dbReference type="ARBA" id="ARBA00023136"/>
    </source>
</evidence>
<proteinExistence type="inferred from homology"/>
<name>A0A9W7ITL3_HIBTR</name>
<evidence type="ECO:0000313" key="16">
    <source>
        <dbReference type="Proteomes" id="UP001165190"/>
    </source>
</evidence>
<evidence type="ECO:0000256" key="1">
    <source>
        <dbReference type="ARBA" id="ARBA00001971"/>
    </source>
</evidence>
<dbReference type="OrthoDB" id="1470350at2759"/>
<evidence type="ECO:0000256" key="8">
    <source>
        <dbReference type="ARBA" id="ARBA00023002"/>
    </source>
</evidence>
<feature type="transmembrane region" description="Helical" evidence="14">
    <location>
        <begin position="6"/>
        <end position="28"/>
    </location>
</feature>
<keyword evidence="7 14" id="KW-1133">Transmembrane helix</keyword>
<evidence type="ECO:0000256" key="2">
    <source>
        <dbReference type="ARBA" id="ARBA00004167"/>
    </source>
</evidence>
<dbReference type="GO" id="GO:0005506">
    <property type="term" value="F:iron ion binding"/>
    <property type="evidence" value="ECO:0007669"/>
    <property type="project" value="InterPro"/>
</dbReference>
<accession>A0A9W7ITL3</accession>
<keyword evidence="8 13" id="KW-0560">Oxidoreductase</keyword>
<feature type="binding site" description="axial binding residue" evidence="12">
    <location>
        <position position="460"/>
    </location>
    <ligand>
        <name>heme</name>
        <dbReference type="ChEBI" id="CHEBI:30413"/>
    </ligand>
    <ligandPart>
        <name>Fe</name>
        <dbReference type="ChEBI" id="CHEBI:18248"/>
    </ligandPart>
</feature>
<evidence type="ECO:0000313" key="15">
    <source>
        <dbReference type="EMBL" id="GMJ01815.1"/>
    </source>
</evidence>
<dbReference type="SUPFAM" id="SSF48264">
    <property type="entry name" value="Cytochrome P450"/>
    <property type="match status" value="1"/>
</dbReference>
<comment type="caution">
    <text evidence="15">The sequence shown here is derived from an EMBL/GenBank/DDBJ whole genome shotgun (WGS) entry which is preliminary data.</text>
</comment>
<dbReference type="AlphaFoldDB" id="A0A9W7ITL3"/>
<evidence type="ECO:0000256" key="14">
    <source>
        <dbReference type="SAM" id="Phobius"/>
    </source>
</evidence>
<dbReference type="InterPro" id="IPR050665">
    <property type="entry name" value="Cytochrome_P450_Monooxygen"/>
</dbReference>
<protein>
    <submittedName>
        <fullName evidence="15">Cytochrome P450, family 72, subfamily A, polypeptide 10</fullName>
    </submittedName>
</protein>
<comment type="subcellular location">
    <subcellularLocation>
        <location evidence="2">Membrane</location>
        <topology evidence="2">Single-pass membrane protein</topology>
    </subcellularLocation>
</comment>
<keyword evidence="9 12" id="KW-0408">Iron</keyword>
<evidence type="ECO:0000256" key="3">
    <source>
        <dbReference type="ARBA" id="ARBA00010617"/>
    </source>
</evidence>
<dbReference type="PRINTS" id="PR00385">
    <property type="entry name" value="P450"/>
</dbReference>
<dbReference type="EMBL" id="BSYR01000035">
    <property type="protein sequence ID" value="GMJ01815.1"/>
    <property type="molecule type" value="Genomic_DNA"/>
</dbReference>
<evidence type="ECO:0000256" key="5">
    <source>
        <dbReference type="ARBA" id="ARBA00022692"/>
    </source>
</evidence>
<dbReference type="GO" id="GO:0004497">
    <property type="term" value="F:monooxygenase activity"/>
    <property type="evidence" value="ECO:0007669"/>
    <property type="project" value="UniProtKB-KW"/>
</dbReference>
<dbReference type="InterPro" id="IPR001128">
    <property type="entry name" value="Cyt_P450"/>
</dbReference>
<evidence type="ECO:0000256" key="6">
    <source>
        <dbReference type="ARBA" id="ARBA00022723"/>
    </source>
</evidence>
<dbReference type="Proteomes" id="UP001165190">
    <property type="component" value="Unassembled WGS sequence"/>
</dbReference>
<keyword evidence="5 14" id="KW-0812">Transmembrane</keyword>
<keyword evidence="11 14" id="KW-0472">Membrane</keyword>
<gene>
    <name evidence="15" type="ORF">HRI_003850700</name>
</gene>
<dbReference type="InterPro" id="IPR017972">
    <property type="entry name" value="Cyt_P450_CS"/>
</dbReference>
<evidence type="ECO:0000256" key="12">
    <source>
        <dbReference type="PIRSR" id="PIRSR602401-1"/>
    </source>
</evidence>
<dbReference type="Gene3D" id="1.10.630.10">
    <property type="entry name" value="Cytochrome P450"/>
    <property type="match status" value="1"/>
</dbReference>
<evidence type="ECO:0000256" key="9">
    <source>
        <dbReference type="ARBA" id="ARBA00023004"/>
    </source>
</evidence>
<keyword evidence="4 12" id="KW-0349">Heme</keyword>
<dbReference type="GO" id="GO:0016020">
    <property type="term" value="C:membrane"/>
    <property type="evidence" value="ECO:0007669"/>
    <property type="project" value="UniProtKB-SubCell"/>
</dbReference>
<dbReference type="PROSITE" id="PS00086">
    <property type="entry name" value="CYTOCHROME_P450"/>
    <property type="match status" value="1"/>
</dbReference>
<dbReference type="GO" id="GO:0016705">
    <property type="term" value="F:oxidoreductase activity, acting on paired donors, with incorporation or reduction of molecular oxygen"/>
    <property type="evidence" value="ECO:0007669"/>
    <property type="project" value="InterPro"/>
</dbReference>
<keyword evidence="6 12" id="KW-0479">Metal-binding</keyword>
<comment type="cofactor">
    <cofactor evidence="1 12">
        <name>heme</name>
        <dbReference type="ChEBI" id="CHEBI:30413"/>
    </cofactor>
</comment>
<organism evidence="15 16">
    <name type="scientific">Hibiscus trionum</name>
    <name type="common">Flower of an hour</name>
    <dbReference type="NCBI Taxonomy" id="183268"/>
    <lineage>
        <taxon>Eukaryota</taxon>
        <taxon>Viridiplantae</taxon>
        <taxon>Streptophyta</taxon>
        <taxon>Embryophyta</taxon>
        <taxon>Tracheophyta</taxon>
        <taxon>Spermatophyta</taxon>
        <taxon>Magnoliopsida</taxon>
        <taxon>eudicotyledons</taxon>
        <taxon>Gunneridae</taxon>
        <taxon>Pentapetalae</taxon>
        <taxon>rosids</taxon>
        <taxon>malvids</taxon>
        <taxon>Malvales</taxon>
        <taxon>Malvaceae</taxon>
        <taxon>Malvoideae</taxon>
        <taxon>Hibiscus</taxon>
    </lineage>
</organism>
<dbReference type="PRINTS" id="PR00463">
    <property type="entry name" value="EP450I"/>
</dbReference>
<dbReference type="PANTHER" id="PTHR24282">
    <property type="entry name" value="CYTOCHROME P450 FAMILY MEMBER"/>
    <property type="match status" value="1"/>
</dbReference>